<organism evidence="3 4">
    <name type="scientific">Nocardiopsis flavescens</name>
    <dbReference type="NCBI Taxonomy" id="758803"/>
    <lineage>
        <taxon>Bacteria</taxon>
        <taxon>Bacillati</taxon>
        <taxon>Actinomycetota</taxon>
        <taxon>Actinomycetes</taxon>
        <taxon>Streptosporangiales</taxon>
        <taxon>Nocardiopsidaceae</taxon>
        <taxon>Nocardiopsis</taxon>
    </lineage>
</organism>
<dbReference type="Gene3D" id="3.40.50.1400">
    <property type="match status" value="2"/>
</dbReference>
<dbReference type="STRING" id="758803.SAMN05421803_113133"/>
<dbReference type="InterPro" id="IPR002762">
    <property type="entry name" value="CbiX-like"/>
</dbReference>
<dbReference type="GO" id="GO:0016829">
    <property type="term" value="F:lyase activity"/>
    <property type="evidence" value="ECO:0007669"/>
    <property type="project" value="UniProtKB-KW"/>
</dbReference>
<dbReference type="SUPFAM" id="SSF53800">
    <property type="entry name" value="Chelatase"/>
    <property type="match status" value="1"/>
</dbReference>
<evidence type="ECO:0000256" key="1">
    <source>
        <dbReference type="ARBA" id="ARBA00022723"/>
    </source>
</evidence>
<dbReference type="Pfam" id="PF01903">
    <property type="entry name" value="CbiX"/>
    <property type="match status" value="2"/>
</dbReference>
<dbReference type="PANTHER" id="PTHR33542">
    <property type="entry name" value="SIROHYDROCHLORIN FERROCHELATASE, CHLOROPLASTIC"/>
    <property type="match status" value="1"/>
</dbReference>
<sequence length="282" mass="29550">MREAGVLREGGVLPEERVRREGGVSREGWCMVRDERRRVPLLAVAHGSRDPRSAAAVEALFDRVRALRPRADVRVSYLDHTSPSAGDALAALAAEGAGEAVVLPALLTAAYHSKVDLPRVLERAGEAEPWVRIRYADTLGPHSGLVAAAERRLAEAGATADPDTVLVVASAGSSDPSANATVESVAAELAARGPWREAVAAFASAARPTPAEAVAAAYARGARRVVVSTYLLAPGFFADRVREQAEAEGATAVSEALGAAPELAEIVWERYGAALAARRVPV</sequence>
<keyword evidence="1" id="KW-0479">Metal-binding</keyword>
<dbReference type="InterPro" id="IPR050963">
    <property type="entry name" value="Sirohydro_Cobaltochel/CbiX"/>
</dbReference>
<accession>A0A1M6PLR9</accession>
<dbReference type="EMBL" id="FQZK01000013">
    <property type="protein sequence ID" value="SHK08875.1"/>
    <property type="molecule type" value="Genomic_DNA"/>
</dbReference>
<dbReference type="PANTHER" id="PTHR33542:SF5">
    <property type="entry name" value="FERROCHELATASE CHE1"/>
    <property type="match status" value="1"/>
</dbReference>
<protein>
    <submittedName>
        <fullName evidence="3">Sirohydrochlorin ferrochelatase</fullName>
    </submittedName>
</protein>
<dbReference type="Proteomes" id="UP000184452">
    <property type="component" value="Unassembled WGS sequence"/>
</dbReference>
<gene>
    <name evidence="3" type="ORF">SAMN05421803_113133</name>
</gene>
<reference evidence="3 4" key="1">
    <citation type="submission" date="2016-11" db="EMBL/GenBank/DDBJ databases">
        <authorList>
            <person name="Jaros S."/>
            <person name="Januszkiewicz K."/>
            <person name="Wedrychowicz H."/>
        </authorList>
    </citation>
    <scope>NUCLEOTIDE SEQUENCE [LARGE SCALE GENOMIC DNA]</scope>
    <source>
        <strain evidence="3 4">CGMCC 4.5723</strain>
    </source>
</reference>
<keyword evidence="2" id="KW-0456">Lyase</keyword>
<keyword evidence="4" id="KW-1185">Reference proteome</keyword>
<evidence type="ECO:0000313" key="3">
    <source>
        <dbReference type="EMBL" id="SHK08875.1"/>
    </source>
</evidence>
<evidence type="ECO:0000256" key="2">
    <source>
        <dbReference type="ARBA" id="ARBA00023239"/>
    </source>
</evidence>
<dbReference type="CDD" id="cd03416">
    <property type="entry name" value="CbiX_SirB_N"/>
    <property type="match status" value="1"/>
</dbReference>
<dbReference type="GO" id="GO:0046872">
    <property type="term" value="F:metal ion binding"/>
    <property type="evidence" value="ECO:0007669"/>
    <property type="project" value="UniProtKB-KW"/>
</dbReference>
<proteinExistence type="predicted"/>
<evidence type="ECO:0000313" key="4">
    <source>
        <dbReference type="Proteomes" id="UP000184452"/>
    </source>
</evidence>
<name>A0A1M6PLR9_9ACTN</name>
<dbReference type="AlphaFoldDB" id="A0A1M6PLR9"/>